<evidence type="ECO:0000256" key="3">
    <source>
        <dbReference type="ARBA" id="ARBA00009292"/>
    </source>
</evidence>
<dbReference type="InterPro" id="IPR050867">
    <property type="entry name" value="NiFe/NiFeSe_hydrgnase_LSU"/>
</dbReference>
<keyword evidence="6 8" id="KW-0479">Metal-binding</keyword>
<dbReference type="PROSITE" id="PS00507">
    <property type="entry name" value="NI_HGENASE_L_1"/>
    <property type="match status" value="1"/>
</dbReference>
<evidence type="ECO:0000256" key="5">
    <source>
        <dbReference type="ARBA" id="ARBA00022596"/>
    </source>
</evidence>
<dbReference type="InterPro" id="IPR018194">
    <property type="entry name" value="Ni-dep_hyd_lsu_Ni_BS"/>
</dbReference>
<keyword evidence="5 8" id="KW-0533">Nickel</keyword>
<name>A0ABW3HNH1_9BACL</name>
<comment type="cofactor">
    <cofactor evidence="1">
        <name>Ni(2+)</name>
        <dbReference type="ChEBI" id="CHEBI:49786"/>
    </cofactor>
</comment>
<dbReference type="PANTHER" id="PTHR42958:SF2">
    <property type="entry name" value="UPTAKE HYDROGENASE LARGE SUBUNIT"/>
    <property type="match status" value="1"/>
</dbReference>
<dbReference type="PROSITE" id="PS00508">
    <property type="entry name" value="NI_HGENASE_L_2"/>
    <property type="match status" value="1"/>
</dbReference>
<evidence type="ECO:0000313" key="9">
    <source>
        <dbReference type="EMBL" id="MFD0959033.1"/>
    </source>
</evidence>
<dbReference type="EMBL" id="JBHTJZ010000005">
    <property type="protein sequence ID" value="MFD0959033.1"/>
    <property type="molecule type" value="Genomic_DNA"/>
</dbReference>
<comment type="similarity">
    <text evidence="3 8">Belongs to the [NiFe]/[NiFeSe] hydrogenase large subunit family.</text>
</comment>
<evidence type="ECO:0000256" key="7">
    <source>
        <dbReference type="ARBA" id="ARBA00023002"/>
    </source>
</evidence>
<dbReference type="Pfam" id="PF00374">
    <property type="entry name" value="NiFeSe_Hases"/>
    <property type="match status" value="3"/>
</dbReference>
<evidence type="ECO:0000256" key="4">
    <source>
        <dbReference type="ARBA" id="ARBA00011771"/>
    </source>
</evidence>
<dbReference type="PANTHER" id="PTHR42958">
    <property type="entry name" value="HYDROGENASE-2 LARGE CHAIN"/>
    <property type="match status" value="1"/>
</dbReference>
<comment type="subcellular location">
    <subcellularLocation>
        <location evidence="2">Cell envelope</location>
    </subcellularLocation>
</comment>
<evidence type="ECO:0000256" key="2">
    <source>
        <dbReference type="ARBA" id="ARBA00004196"/>
    </source>
</evidence>
<dbReference type="RefSeq" id="WP_377562868.1">
    <property type="nucleotide sequence ID" value="NZ_JBHTJZ010000005.1"/>
</dbReference>
<dbReference type="InterPro" id="IPR029014">
    <property type="entry name" value="NiFe-Hase_large"/>
</dbReference>
<proteinExistence type="inferred from homology"/>
<accession>A0ABW3HNH1</accession>
<gene>
    <name evidence="9" type="ORF">ACFQ2I_06465</name>
</gene>
<comment type="subunit">
    <text evidence="4">Heterodimer of a large and a small subunit.</text>
</comment>
<comment type="caution">
    <text evidence="9">The sequence shown here is derived from an EMBL/GenBank/DDBJ whole genome shotgun (WGS) entry which is preliminary data.</text>
</comment>
<organism evidence="9 10">
    <name type="scientific">Paenibacillus chungangensis</name>
    <dbReference type="NCBI Taxonomy" id="696535"/>
    <lineage>
        <taxon>Bacteria</taxon>
        <taxon>Bacillati</taxon>
        <taxon>Bacillota</taxon>
        <taxon>Bacilli</taxon>
        <taxon>Bacillales</taxon>
        <taxon>Paenibacillaceae</taxon>
        <taxon>Paenibacillus</taxon>
    </lineage>
</organism>
<sequence length="468" mass="52449">MTRRIVINPITRMSGFMELDVTVEGGVVTEAKTKGTMFRGFEQMMVGRSPFDAIYLTQRICGICSTAHSVGASLALEDALGVVPTEQGRYLRDVIHASEFLQNHIRHFYQYGVPDYVRIPKLNTIYDSEHNDFRLPSSVNDRIAAHYFDSLPISRLAHELLATFGGKAPHNHGVFVGGYSTPASVDQLVRAKSILKQISLFTNEKLISDAYLLAKYYPDYFQIGQGHGNLMSYGIFFDYSELGTLYVKPGLYQHGSYLPFDPDKITEYHDQSWYIGNSPNRPLESMPEPDMEKPNAYSWVKAPRYDGLPFEVGPLARLWLSGNYRNGISTMDRTLARALEVKKVIEVIEVLLDQIIPGTAVQKRWDVPDQAMGSGLTDTTRGALGHWLKIEEKKLSFYQIITPSGWDFSASTSINKGTAEQALLGTQIADPDHPVELGRILRSFDPCMSCATHVHRPGHPSKTFQVFG</sequence>
<dbReference type="SUPFAM" id="SSF56762">
    <property type="entry name" value="HydB/Nqo4-like"/>
    <property type="match status" value="1"/>
</dbReference>
<keyword evidence="7 8" id="KW-0560">Oxidoreductase</keyword>
<evidence type="ECO:0000256" key="6">
    <source>
        <dbReference type="ARBA" id="ARBA00022723"/>
    </source>
</evidence>
<protein>
    <submittedName>
        <fullName evidence="9">Nickel-dependent hydrogenase large subunit</fullName>
    </submittedName>
</protein>
<dbReference type="Proteomes" id="UP001596989">
    <property type="component" value="Unassembled WGS sequence"/>
</dbReference>
<dbReference type="InterPro" id="IPR001501">
    <property type="entry name" value="Ni-dep_hyd_lsu"/>
</dbReference>
<evidence type="ECO:0000313" key="10">
    <source>
        <dbReference type="Proteomes" id="UP001596989"/>
    </source>
</evidence>
<dbReference type="Gene3D" id="1.10.645.10">
    <property type="entry name" value="Cytochrome-c3 Hydrogenase, chain B"/>
    <property type="match status" value="1"/>
</dbReference>
<evidence type="ECO:0000256" key="1">
    <source>
        <dbReference type="ARBA" id="ARBA00001967"/>
    </source>
</evidence>
<reference evidence="10" key="1">
    <citation type="journal article" date="2019" name="Int. J. Syst. Evol. Microbiol.">
        <title>The Global Catalogue of Microorganisms (GCM) 10K type strain sequencing project: providing services to taxonomists for standard genome sequencing and annotation.</title>
        <authorList>
            <consortium name="The Broad Institute Genomics Platform"/>
            <consortium name="The Broad Institute Genome Sequencing Center for Infectious Disease"/>
            <person name="Wu L."/>
            <person name="Ma J."/>
        </authorList>
    </citation>
    <scope>NUCLEOTIDE SEQUENCE [LARGE SCALE GENOMIC DNA]</scope>
    <source>
        <strain evidence="10">CCUG 59129</strain>
    </source>
</reference>
<evidence type="ECO:0000256" key="8">
    <source>
        <dbReference type="RuleBase" id="RU003896"/>
    </source>
</evidence>
<keyword evidence="10" id="KW-1185">Reference proteome</keyword>